<evidence type="ECO:0000313" key="1">
    <source>
        <dbReference type="EMBL" id="AFV00302.1"/>
    </source>
</evidence>
<dbReference type="EMBL" id="CP003746">
    <property type="protein sequence ID" value="AFV00302.1"/>
    <property type="molecule type" value="Genomic_DNA"/>
</dbReference>
<dbReference type="RefSeq" id="WP_015048454.1">
    <property type="nucleotide sequence ID" value="NC_018868.3"/>
</dbReference>
<dbReference type="AlphaFoldDB" id="K4KMQ9"/>
<dbReference type="Pfam" id="PF20090">
    <property type="entry name" value="DUF6482"/>
    <property type="match status" value="1"/>
</dbReference>
<accession>K4KMQ9</accession>
<protein>
    <recommendedName>
        <fullName evidence="3">Na(+)-translocating NADH-quinone reductase subunit B</fullName>
    </recommendedName>
</protein>
<evidence type="ECO:0008006" key="3">
    <source>
        <dbReference type="Google" id="ProtNLM"/>
    </source>
</evidence>
<gene>
    <name evidence="1" type="ordered locus">M5M_15845</name>
</gene>
<sequence length="96" mass="10491">MNRFSVDHLSQQNLPVAVQVFSSEGDIYTARVTLPDGAEGIICNGQGENLMTRSLEAMRTSLADVTVTEAKLVHHMAYDEMIGMGESQASALPLHW</sequence>
<evidence type="ECO:0000313" key="2">
    <source>
        <dbReference type="Proteomes" id="UP000000466"/>
    </source>
</evidence>
<dbReference type="OrthoDB" id="6183006at2"/>
<reference evidence="1 2" key="1">
    <citation type="journal article" date="2013" name="Genome Announc.">
        <title>Complete genome sequence of Simiduia agarivorans SA1(T), a marine bacterium able to degrade a variety of polysaccharides.</title>
        <authorList>
            <person name="Lin S.Y."/>
            <person name="Shieh W.Y."/>
            <person name="Chen J.S."/>
            <person name="Tang S.L."/>
        </authorList>
    </citation>
    <scope>NUCLEOTIDE SEQUENCE [LARGE SCALE GENOMIC DNA]</scope>
    <source>
        <strain evidence="2">DSM 21679 / JCM 13881 / BCRC 17597 / SA1</strain>
    </source>
</reference>
<dbReference type="InterPro" id="IPR045508">
    <property type="entry name" value="DUF6482"/>
</dbReference>
<dbReference type="KEGG" id="saga:M5M_15845"/>
<name>K4KMQ9_SIMAS</name>
<organism evidence="1 2">
    <name type="scientific">Simiduia agarivorans (strain DSM 21679 / JCM 13881 / BCRC 17597 / SA1)</name>
    <dbReference type="NCBI Taxonomy" id="1117647"/>
    <lineage>
        <taxon>Bacteria</taxon>
        <taxon>Pseudomonadati</taxon>
        <taxon>Pseudomonadota</taxon>
        <taxon>Gammaproteobacteria</taxon>
        <taxon>Cellvibrionales</taxon>
        <taxon>Cellvibrionaceae</taxon>
        <taxon>Simiduia</taxon>
    </lineage>
</organism>
<proteinExistence type="predicted"/>
<dbReference type="Proteomes" id="UP000000466">
    <property type="component" value="Chromosome"/>
</dbReference>
<dbReference type="HOGENOM" id="CLU_2358170_0_0_6"/>
<dbReference type="STRING" id="1117647.M5M_15845"/>
<keyword evidence="2" id="KW-1185">Reference proteome</keyword>